<evidence type="ECO:0000256" key="11">
    <source>
        <dbReference type="PIRSR" id="PIRSR600823-1"/>
    </source>
</evidence>
<feature type="disulfide bond" evidence="15">
    <location>
        <begin position="176"/>
        <end position="369"/>
    </location>
</feature>
<feature type="binding site" evidence="13">
    <location>
        <position position="124"/>
    </location>
    <ligand>
        <name>Ca(2+)</name>
        <dbReference type="ChEBI" id="CHEBI:29108"/>
        <label>1</label>
    </ligand>
</feature>
<keyword evidence="7 16" id="KW-0560">Oxidoreductase</keyword>
<dbReference type="InterPro" id="IPR002016">
    <property type="entry name" value="Haem_peroxidase"/>
</dbReference>
<feature type="active site" description="Proton acceptor" evidence="11">
    <location>
        <position position="120"/>
    </location>
</feature>
<evidence type="ECO:0000256" key="7">
    <source>
        <dbReference type="ARBA" id="ARBA00023002"/>
    </source>
</evidence>
<feature type="binding site" evidence="13">
    <location>
        <position position="296"/>
    </location>
    <ligand>
        <name>Ca(2+)</name>
        <dbReference type="ChEBI" id="CHEBI:29108"/>
        <label>2</label>
    </ligand>
</feature>
<reference evidence="18 19" key="1">
    <citation type="journal article" date="2015" name="Proc. Natl. Acad. Sci. U.S.A.">
        <title>The resurrection genome of Boea hygrometrica: A blueprint for survival of dehydration.</title>
        <authorList>
            <person name="Xiao L."/>
            <person name="Yang G."/>
            <person name="Zhang L."/>
            <person name="Yang X."/>
            <person name="Zhao S."/>
            <person name="Ji Z."/>
            <person name="Zhou Q."/>
            <person name="Hu M."/>
            <person name="Wang Y."/>
            <person name="Chen M."/>
            <person name="Xu Y."/>
            <person name="Jin H."/>
            <person name="Xiao X."/>
            <person name="Hu G."/>
            <person name="Bao F."/>
            <person name="Hu Y."/>
            <person name="Wan P."/>
            <person name="Li L."/>
            <person name="Deng X."/>
            <person name="Kuang T."/>
            <person name="Xiang C."/>
            <person name="Zhu J.K."/>
            <person name="Oliver M.J."/>
            <person name="He Y."/>
        </authorList>
    </citation>
    <scope>NUCLEOTIDE SEQUENCE [LARGE SCALE GENOMIC DNA]</scope>
    <source>
        <strain evidence="19">cv. XS01</strain>
    </source>
</reference>
<keyword evidence="4 16" id="KW-0349">Heme</keyword>
<dbReference type="PROSITE" id="PS50873">
    <property type="entry name" value="PEROXIDASE_4"/>
    <property type="match status" value="1"/>
</dbReference>
<evidence type="ECO:0000256" key="1">
    <source>
        <dbReference type="ARBA" id="ARBA00000189"/>
    </source>
</evidence>
<evidence type="ECO:0000256" key="10">
    <source>
        <dbReference type="ARBA" id="ARBA00023180"/>
    </source>
</evidence>
<keyword evidence="8 13" id="KW-0408">Iron</keyword>
<keyword evidence="6 13" id="KW-0106">Calcium</keyword>
<dbReference type="SUPFAM" id="SSF48113">
    <property type="entry name" value="Heme-dependent peroxidases"/>
    <property type="match status" value="1"/>
</dbReference>
<proteinExistence type="inferred from homology"/>
<feature type="binding site" evidence="13">
    <location>
        <position position="126"/>
    </location>
    <ligand>
        <name>Ca(2+)</name>
        <dbReference type="ChEBI" id="CHEBI:29108"/>
        <label>1</label>
    </ligand>
</feature>
<feature type="binding site" description="axial binding residue" evidence="13">
    <location>
        <position position="248"/>
    </location>
    <ligand>
        <name>heme b</name>
        <dbReference type="ChEBI" id="CHEBI:60344"/>
    </ligand>
    <ligandPart>
        <name>Fe</name>
        <dbReference type="ChEBI" id="CHEBI:18248"/>
    </ligandPart>
</feature>
<keyword evidence="5 13" id="KW-0479">Metal-binding</keyword>
<accession>A0A2Z7CZP3</accession>
<dbReference type="OrthoDB" id="2113341at2759"/>
<keyword evidence="9 15" id="KW-1015">Disulfide bond</keyword>
<dbReference type="PRINTS" id="PR00461">
    <property type="entry name" value="PLPEROXIDASE"/>
</dbReference>
<keyword evidence="3 16" id="KW-0575">Peroxidase</keyword>
<evidence type="ECO:0000313" key="18">
    <source>
        <dbReference type="EMBL" id="KZV52682.1"/>
    </source>
</evidence>
<feature type="disulfide bond" evidence="15">
    <location>
        <begin position="255"/>
        <end position="283"/>
    </location>
</feature>
<sequence length="373" mass="40363">MAARGRMIAATFGFCSLIISLLASASETTIPSPKTVVSPSDDHGQEIVHNEPGKRVLLDNVSSGGDECEGEPAAIEPRRLIQGFYHESCPQAEQIVNEVFMKNLQADNYLAPAIVRLFTHDCLVKGCDASILLANTPEGKKVEKNSAINGPFIRGYEVIDEMKARLEAECPGVVSCADILAFANRDALVQSGVPAYEVAAGRRDGRSSLATNVMNNVPILSTPAQGIIEIFNRKGLSLEDLIVLDGAHSIGGAHCVNVRPRISDDIQAREMDPSYVDRLRSMCENINNTVPLDPATPNKMDVGIYDQFLRNNAVLPPDDALAKEPNANAIMKKLAGDQEGWLAKFVLAVIKMGEIEVLTGDQGEIRRDCRAVN</sequence>
<evidence type="ECO:0000259" key="17">
    <source>
        <dbReference type="PROSITE" id="PS50873"/>
    </source>
</evidence>
<dbReference type="InterPro" id="IPR033905">
    <property type="entry name" value="Secretory_peroxidase"/>
</dbReference>
<dbReference type="FunFam" id="1.10.420.10:FF:000001">
    <property type="entry name" value="Peroxidase"/>
    <property type="match status" value="1"/>
</dbReference>
<evidence type="ECO:0000256" key="2">
    <source>
        <dbReference type="ARBA" id="ARBA00012313"/>
    </source>
</evidence>
<feature type="site" description="Transition state stabilizer" evidence="14">
    <location>
        <position position="116"/>
    </location>
</feature>
<dbReference type="Gene3D" id="1.10.520.10">
    <property type="match status" value="1"/>
</dbReference>
<keyword evidence="16" id="KW-0964">Secreted</keyword>
<keyword evidence="16" id="KW-0376">Hydrogen peroxide</keyword>
<organism evidence="18 19">
    <name type="scientific">Dorcoceras hygrometricum</name>
    <dbReference type="NCBI Taxonomy" id="472368"/>
    <lineage>
        <taxon>Eukaryota</taxon>
        <taxon>Viridiplantae</taxon>
        <taxon>Streptophyta</taxon>
        <taxon>Embryophyta</taxon>
        <taxon>Tracheophyta</taxon>
        <taxon>Spermatophyta</taxon>
        <taxon>Magnoliopsida</taxon>
        <taxon>eudicotyledons</taxon>
        <taxon>Gunneridae</taxon>
        <taxon>Pentapetalae</taxon>
        <taxon>asterids</taxon>
        <taxon>lamiids</taxon>
        <taxon>Lamiales</taxon>
        <taxon>Gesneriaceae</taxon>
        <taxon>Didymocarpoideae</taxon>
        <taxon>Trichosporeae</taxon>
        <taxon>Loxocarpinae</taxon>
        <taxon>Dorcoceras</taxon>
    </lineage>
</organism>
<comment type="cofactor">
    <cofactor evidence="13 16">
        <name>heme b</name>
        <dbReference type="ChEBI" id="CHEBI:60344"/>
    </cofactor>
    <text evidence="13 16">Binds 1 heme b (iron(II)-protoporphyrin IX) group per subunit.</text>
</comment>
<evidence type="ECO:0000256" key="6">
    <source>
        <dbReference type="ARBA" id="ARBA00022837"/>
    </source>
</evidence>
<keyword evidence="16" id="KW-0732">Signal</keyword>
<dbReference type="GO" id="GO:0005576">
    <property type="term" value="C:extracellular region"/>
    <property type="evidence" value="ECO:0007669"/>
    <property type="project" value="UniProtKB-SubCell"/>
</dbReference>
<keyword evidence="19" id="KW-1185">Reference proteome</keyword>
<gene>
    <name evidence="18" type="ORF">F511_21062</name>
</gene>
<feature type="signal peptide" evidence="16">
    <location>
        <begin position="1"/>
        <end position="25"/>
    </location>
</feature>
<comment type="similarity">
    <text evidence="16">Belongs to the peroxidase family. Classical plant (class III) peroxidase subfamily.</text>
</comment>
<evidence type="ECO:0000256" key="15">
    <source>
        <dbReference type="PIRSR" id="PIRSR600823-5"/>
    </source>
</evidence>
<comment type="catalytic activity">
    <reaction evidence="1 16">
        <text>2 a phenolic donor + H2O2 = 2 a phenolic radical donor + 2 H2O</text>
        <dbReference type="Rhea" id="RHEA:56136"/>
        <dbReference type="ChEBI" id="CHEBI:15377"/>
        <dbReference type="ChEBI" id="CHEBI:16240"/>
        <dbReference type="ChEBI" id="CHEBI:139520"/>
        <dbReference type="ChEBI" id="CHEBI:139521"/>
        <dbReference type="EC" id="1.11.1.7"/>
    </reaction>
</comment>
<feature type="disulfide bond" evidence="15">
    <location>
        <begin position="89"/>
        <end position="170"/>
    </location>
</feature>
<feature type="binding site" evidence="13">
    <location>
        <position position="143"/>
    </location>
    <ligand>
        <name>Ca(2+)</name>
        <dbReference type="ChEBI" id="CHEBI:29108"/>
        <label>1</label>
    </ligand>
</feature>
<feature type="binding site" evidence="13">
    <location>
        <position position="121"/>
    </location>
    <ligand>
        <name>Ca(2+)</name>
        <dbReference type="ChEBI" id="CHEBI:29108"/>
        <label>1</label>
    </ligand>
</feature>
<feature type="binding site" evidence="13">
    <location>
        <position position="130"/>
    </location>
    <ligand>
        <name>Ca(2+)</name>
        <dbReference type="ChEBI" id="CHEBI:29108"/>
        <label>1</label>
    </ligand>
</feature>
<dbReference type="GO" id="GO:0020037">
    <property type="term" value="F:heme binding"/>
    <property type="evidence" value="ECO:0007669"/>
    <property type="project" value="UniProtKB-UniRule"/>
</dbReference>
<dbReference type="PANTHER" id="PTHR31517">
    <property type="match status" value="1"/>
</dbReference>
<evidence type="ECO:0000256" key="5">
    <source>
        <dbReference type="ARBA" id="ARBA00022723"/>
    </source>
</evidence>
<evidence type="ECO:0000256" key="12">
    <source>
        <dbReference type="PIRSR" id="PIRSR600823-2"/>
    </source>
</evidence>
<comment type="subcellular location">
    <subcellularLocation>
        <location evidence="16">Secreted</location>
    </subcellularLocation>
</comment>
<dbReference type="GO" id="GO:0006979">
    <property type="term" value="P:response to oxidative stress"/>
    <property type="evidence" value="ECO:0007669"/>
    <property type="project" value="UniProtKB-UniRule"/>
</dbReference>
<feature type="binding site" evidence="13">
    <location>
        <position position="293"/>
    </location>
    <ligand>
        <name>Ca(2+)</name>
        <dbReference type="ChEBI" id="CHEBI:29108"/>
        <label>2</label>
    </ligand>
</feature>
<feature type="binding site" evidence="13">
    <location>
        <position position="128"/>
    </location>
    <ligand>
        <name>Ca(2+)</name>
        <dbReference type="ChEBI" id="CHEBI:29108"/>
        <label>1</label>
    </ligand>
</feature>
<dbReference type="CDD" id="cd00693">
    <property type="entry name" value="secretory_peroxidase"/>
    <property type="match status" value="1"/>
</dbReference>
<dbReference type="InterPro" id="IPR000823">
    <property type="entry name" value="Peroxidase_pln"/>
</dbReference>
<feature type="domain" description="Plant heme peroxidase family profile" evidence="17">
    <location>
        <begin position="79"/>
        <end position="373"/>
    </location>
</feature>
<evidence type="ECO:0000256" key="4">
    <source>
        <dbReference type="ARBA" id="ARBA00022617"/>
    </source>
</evidence>
<evidence type="ECO:0000256" key="13">
    <source>
        <dbReference type="PIRSR" id="PIRSR600823-3"/>
    </source>
</evidence>
<protein>
    <recommendedName>
        <fullName evidence="2 16">Peroxidase</fullName>
        <ecNumber evidence="2 16">1.11.1.7</ecNumber>
    </recommendedName>
</protein>
<evidence type="ECO:0000256" key="8">
    <source>
        <dbReference type="ARBA" id="ARBA00023004"/>
    </source>
</evidence>
<dbReference type="Gene3D" id="1.10.420.10">
    <property type="entry name" value="Peroxidase, domain 2"/>
    <property type="match status" value="1"/>
</dbReference>
<dbReference type="EC" id="1.11.1.7" evidence="2 16"/>
<evidence type="ECO:0000256" key="14">
    <source>
        <dbReference type="PIRSR" id="PIRSR600823-4"/>
    </source>
</evidence>
<dbReference type="AlphaFoldDB" id="A0A2Z7CZP3"/>
<feature type="binding site" evidence="13">
    <location>
        <position position="301"/>
    </location>
    <ligand>
        <name>Ca(2+)</name>
        <dbReference type="ChEBI" id="CHEBI:29108"/>
        <label>2</label>
    </ligand>
</feature>
<dbReference type="PANTHER" id="PTHR31517:SF84">
    <property type="entry name" value="PEROXIDASE"/>
    <property type="match status" value="1"/>
</dbReference>
<dbReference type="PRINTS" id="PR00458">
    <property type="entry name" value="PEROXIDASE"/>
</dbReference>
<feature type="disulfide bond" evidence="15">
    <location>
        <begin position="122"/>
        <end position="127"/>
    </location>
</feature>
<feature type="binding site" evidence="12">
    <location>
        <position position="218"/>
    </location>
    <ligand>
        <name>substrate</name>
    </ligand>
</feature>
<dbReference type="Proteomes" id="UP000250235">
    <property type="component" value="Unassembled WGS sequence"/>
</dbReference>
<comment type="cofactor">
    <cofactor evidence="13 16">
        <name>Ca(2+)</name>
        <dbReference type="ChEBI" id="CHEBI:29108"/>
    </cofactor>
    <text evidence="13 16">Binds 2 calcium ions per subunit.</text>
</comment>
<evidence type="ECO:0000256" key="16">
    <source>
        <dbReference type="RuleBase" id="RU362060"/>
    </source>
</evidence>
<dbReference type="GO" id="GO:0042744">
    <property type="term" value="P:hydrogen peroxide catabolic process"/>
    <property type="evidence" value="ECO:0007669"/>
    <property type="project" value="UniProtKB-KW"/>
</dbReference>
<dbReference type="GO" id="GO:0046872">
    <property type="term" value="F:metal ion binding"/>
    <property type="evidence" value="ECO:0007669"/>
    <property type="project" value="UniProtKB-UniRule"/>
</dbReference>
<feature type="chain" id="PRO_5016193990" description="Peroxidase" evidence="16">
    <location>
        <begin position="26"/>
        <end position="373"/>
    </location>
</feature>
<dbReference type="InterPro" id="IPR010255">
    <property type="entry name" value="Haem_peroxidase_sf"/>
</dbReference>
<evidence type="ECO:0000256" key="3">
    <source>
        <dbReference type="ARBA" id="ARBA00022559"/>
    </source>
</evidence>
<evidence type="ECO:0000256" key="9">
    <source>
        <dbReference type="ARBA" id="ARBA00023157"/>
    </source>
</evidence>
<dbReference type="GO" id="GO:0140825">
    <property type="term" value="F:lactoperoxidase activity"/>
    <property type="evidence" value="ECO:0007669"/>
    <property type="project" value="UniProtKB-EC"/>
</dbReference>
<comment type="function">
    <text evidence="16">Removal of H(2)O(2), oxidation of toxic reductants, biosynthesis and degradation of lignin, suberization, auxin catabolism, response to environmental stresses such as wounding, pathogen attack and oxidative stress.</text>
</comment>
<name>A0A2Z7CZP3_9LAMI</name>
<keyword evidence="10" id="KW-0325">Glycoprotein</keyword>
<evidence type="ECO:0000313" key="19">
    <source>
        <dbReference type="Proteomes" id="UP000250235"/>
    </source>
</evidence>
<dbReference type="EMBL" id="KQ991025">
    <property type="protein sequence ID" value="KZV52682.1"/>
    <property type="molecule type" value="Genomic_DNA"/>
</dbReference>
<dbReference type="Pfam" id="PF00141">
    <property type="entry name" value="peroxidase"/>
    <property type="match status" value="1"/>
</dbReference>